<dbReference type="SMART" id="SM00530">
    <property type="entry name" value="HTH_XRE"/>
    <property type="match status" value="1"/>
</dbReference>
<dbReference type="GO" id="GO:0043531">
    <property type="term" value="F:ADP binding"/>
    <property type="evidence" value="ECO:0007669"/>
    <property type="project" value="InterPro"/>
</dbReference>
<dbReference type="OrthoDB" id="7628974at2"/>
<evidence type="ECO:0000256" key="1">
    <source>
        <dbReference type="SAM" id="Coils"/>
    </source>
</evidence>
<dbReference type="SMART" id="SM00382">
    <property type="entry name" value="AAA"/>
    <property type="match status" value="1"/>
</dbReference>
<reference evidence="3" key="2">
    <citation type="submission" date="2020-09" db="EMBL/GenBank/DDBJ databases">
        <authorList>
            <person name="Sun Q."/>
            <person name="Zhou Y."/>
        </authorList>
    </citation>
    <scope>NUCLEOTIDE SEQUENCE</scope>
    <source>
        <strain evidence="3">CGMCC 4.7679</strain>
    </source>
</reference>
<proteinExistence type="predicted"/>
<dbReference type="PANTHER" id="PTHR47691:SF3">
    <property type="entry name" value="HTH-TYPE TRANSCRIPTIONAL REGULATOR RV0890C-RELATED"/>
    <property type="match status" value="1"/>
</dbReference>
<dbReference type="Pfam" id="PF13560">
    <property type="entry name" value="HTH_31"/>
    <property type="match status" value="1"/>
</dbReference>
<dbReference type="InterPro" id="IPR002182">
    <property type="entry name" value="NB-ARC"/>
</dbReference>
<feature type="domain" description="HTH cro/C1-type" evidence="2">
    <location>
        <begin position="15"/>
        <end position="70"/>
    </location>
</feature>
<protein>
    <recommendedName>
        <fullName evidence="2">HTH cro/C1-type domain-containing protein</fullName>
    </recommendedName>
</protein>
<dbReference type="PRINTS" id="PR00364">
    <property type="entry name" value="DISEASERSIST"/>
</dbReference>
<feature type="coiled-coil region" evidence="1">
    <location>
        <begin position="574"/>
        <end position="651"/>
    </location>
</feature>
<gene>
    <name evidence="3" type="ORF">GCM10017566_17210</name>
</gene>
<dbReference type="RefSeq" id="WP_145937589.1">
    <property type="nucleotide sequence ID" value="NZ_BNAV01000002.1"/>
</dbReference>
<name>A0A8H9IXW2_9PSEU</name>
<accession>A0A8H9IXW2</accession>
<dbReference type="InterPro" id="IPR001387">
    <property type="entry name" value="Cro/C1-type_HTH"/>
</dbReference>
<organism evidence="3 4">
    <name type="scientific">Amycolatopsis bartoniae</name>
    <dbReference type="NCBI Taxonomy" id="941986"/>
    <lineage>
        <taxon>Bacteria</taxon>
        <taxon>Bacillati</taxon>
        <taxon>Actinomycetota</taxon>
        <taxon>Actinomycetes</taxon>
        <taxon>Pseudonocardiales</taxon>
        <taxon>Pseudonocardiaceae</taxon>
        <taxon>Amycolatopsis</taxon>
    </lineage>
</organism>
<dbReference type="PANTHER" id="PTHR47691">
    <property type="entry name" value="REGULATOR-RELATED"/>
    <property type="match status" value="1"/>
</dbReference>
<dbReference type="SUPFAM" id="SSF47413">
    <property type="entry name" value="lambda repressor-like DNA-binding domains"/>
    <property type="match status" value="1"/>
</dbReference>
<dbReference type="CDD" id="cd00093">
    <property type="entry name" value="HTH_XRE"/>
    <property type="match status" value="1"/>
</dbReference>
<dbReference type="Gene3D" id="3.40.50.300">
    <property type="entry name" value="P-loop containing nucleotide triphosphate hydrolases"/>
    <property type="match status" value="1"/>
</dbReference>
<dbReference type="SUPFAM" id="SSF52540">
    <property type="entry name" value="P-loop containing nucleoside triphosphate hydrolases"/>
    <property type="match status" value="1"/>
</dbReference>
<evidence type="ECO:0000313" key="4">
    <source>
        <dbReference type="Proteomes" id="UP000658656"/>
    </source>
</evidence>
<keyword evidence="4" id="KW-1185">Reference proteome</keyword>
<dbReference type="AlphaFoldDB" id="A0A8H9IXW2"/>
<dbReference type="Proteomes" id="UP000658656">
    <property type="component" value="Unassembled WGS sequence"/>
</dbReference>
<reference evidence="3" key="1">
    <citation type="journal article" date="2014" name="Int. J. Syst. Evol. Microbiol.">
        <title>Complete genome sequence of Corynebacterium casei LMG S-19264T (=DSM 44701T), isolated from a smear-ripened cheese.</title>
        <authorList>
            <consortium name="US DOE Joint Genome Institute (JGI-PGF)"/>
            <person name="Walter F."/>
            <person name="Albersmeier A."/>
            <person name="Kalinowski J."/>
            <person name="Ruckert C."/>
        </authorList>
    </citation>
    <scope>NUCLEOTIDE SEQUENCE</scope>
    <source>
        <strain evidence="3">CGMCC 4.7679</strain>
    </source>
</reference>
<dbReference type="GO" id="GO:0003677">
    <property type="term" value="F:DNA binding"/>
    <property type="evidence" value="ECO:0007669"/>
    <property type="project" value="InterPro"/>
</dbReference>
<sequence>MDETNERSSTFGKLLLSHRRAAGLSQSQLAETSGVSVRALRDLERGRAQAAQQRSAEVLADALGLTGQQRETFLAVAKEGRRRGGRVPEAAAQCALPPQVRDLAGREAELDRLRAEARGGGIVAVVGHPGVGKTTLAVSAAHRLQEDFPDGCFWIDLRGMDEQPVTPRAALDRLLRALGVTPEQIPVEESEQTALFRMMLEGKRVLVLLDNAVDEAHVRPLLAASPGCLTLITCRQALAGLEAARWLWLDPLESQDAVGLLSVIAGAQRVAAEPAAAAELVELCGFLPLAVRIAGNRLATRPHWSLAYLVGQLRDERTRLSSLSAGDLQLRSAFEMSYRRLSPPARLTFRRLATLPGPDFGPEVAAVATDVSELDVRWYLDELADANLVQATAVAGRFQFHDLIRIFAGERLEAEEKPAERDRLTRTVLEHLLTTASSAARVFFPDGQGSAQFPNQDDAAEWLDRESGNWIAAQRVAARLGWHRAVVDLARAMHWYSDSRWLHGPWDQIFGLGAEAAEALGDREEMAVLFNFVGWAQQVCLGDSEAALGTHREALAFALEVGDRREQVWAHAYLGAALMRLGRLEEALEETREACAGAGEFGFWTVQISVRNRLGRVLQALGRYEEAIAEHRALEEDAKQHRDEASEETRRWMVGVVVEEIGHSLCGLGKWRQAAETFHSVRETFHRSGFLSHAAAVCLDEGKAWRRAGEYGLARECLELAVAGLTSPAARSQREQALAELALLPAD</sequence>
<comment type="caution">
    <text evidence="3">The sequence shown here is derived from an EMBL/GenBank/DDBJ whole genome shotgun (WGS) entry which is preliminary data.</text>
</comment>
<dbReference type="SUPFAM" id="SSF48452">
    <property type="entry name" value="TPR-like"/>
    <property type="match status" value="2"/>
</dbReference>
<dbReference type="InterPro" id="IPR010982">
    <property type="entry name" value="Lambda_DNA-bd_dom_sf"/>
</dbReference>
<dbReference type="Gene3D" id="1.25.40.10">
    <property type="entry name" value="Tetratricopeptide repeat domain"/>
    <property type="match status" value="1"/>
</dbReference>
<evidence type="ECO:0000259" key="2">
    <source>
        <dbReference type="PROSITE" id="PS50943"/>
    </source>
</evidence>
<dbReference type="InterPro" id="IPR003593">
    <property type="entry name" value="AAA+_ATPase"/>
</dbReference>
<dbReference type="InterPro" id="IPR027417">
    <property type="entry name" value="P-loop_NTPase"/>
</dbReference>
<dbReference type="Gene3D" id="1.10.260.40">
    <property type="entry name" value="lambda repressor-like DNA-binding domains"/>
    <property type="match status" value="1"/>
</dbReference>
<dbReference type="InterPro" id="IPR011990">
    <property type="entry name" value="TPR-like_helical_dom_sf"/>
</dbReference>
<evidence type="ECO:0000313" key="3">
    <source>
        <dbReference type="EMBL" id="GHF44744.1"/>
    </source>
</evidence>
<dbReference type="PROSITE" id="PS50943">
    <property type="entry name" value="HTH_CROC1"/>
    <property type="match status" value="1"/>
</dbReference>
<dbReference type="Pfam" id="PF00931">
    <property type="entry name" value="NB-ARC"/>
    <property type="match status" value="1"/>
</dbReference>
<dbReference type="EMBL" id="BNAV01000002">
    <property type="protein sequence ID" value="GHF44744.1"/>
    <property type="molecule type" value="Genomic_DNA"/>
</dbReference>
<keyword evidence="1" id="KW-0175">Coiled coil</keyword>